<keyword evidence="2 3" id="KW-0413">Isomerase</keyword>
<dbReference type="AlphaFoldDB" id="A0A0P7ZAA0"/>
<evidence type="ECO:0000256" key="2">
    <source>
        <dbReference type="ARBA" id="ARBA00023235"/>
    </source>
</evidence>
<feature type="domain" description="PurE" evidence="6">
    <location>
        <begin position="2"/>
        <end position="140"/>
    </location>
</feature>
<dbReference type="NCBIfam" id="TIGR01162">
    <property type="entry name" value="purE"/>
    <property type="match status" value="1"/>
</dbReference>
<sequence length="145" mass="15419">MVTIAILIGSDSDRQIAERTIKVLDNAGIDYDIQVLSAHRNPVELEDYIQKSDAQVFIAIAGLSAALPGVVASRTKKPVIGVPVSSKLGGLDALLSIVQMPKGVPVACVGIDNGENAAYLALRILGKNSRLDKDQLTNRVTENNK</sequence>
<dbReference type="SUPFAM" id="SSF52255">
    <property type="entry name" value="N5-CAIR mutase (phosphoribosylaminoimidazole carboxylase, PurE)"/>
    <property type="match status" value="1"/>
</dbReference>
<reference evidence="7 8" key="1">
    <citation type="submission" date="2015-09" db="EMBL/GenBank/DDBJ databases">
        <title>A metagenomics-based metabolic model of nitrate-dependent anaerobic oxidation of methane by Methanoperedens-like archaea.</title>
        <authorList>
            <person name="Arshad A."/>
            <person name="Speth D.R."/>
            <person name="De Graaf R.M."/>
            <person name="Op Den Camp H.J."/>
            <person name="Jetten M.S."/>
            <person name="Welte C.U."/>
        </authorList>
    </citation>
    <scope>NUCLEOTIDE SEQUENCE [LARGE SCALE GENOMIC DNA]</scope>
</reference>
<dbReference type="EMBL" id="LKCM01000364">
    <property type="protein sequence ID" value="KPQ41401.1"/>
    <property type="molecule type" value="Genomic_DNA"/>
</dbReference>
<dbReference type="Proteomes" id="UP000050360">
    <property type="component" value="Unassembled WGS sequence"/>
</dbReference>
<evidence type="ECO:0000313" key="8">
    <source>
        <dbReference type="Proteomes" id="UP000050360"/>
    </source>
</evidence>
<protein>
    <recommendedName>
        <fullName evidence="3 4">N5-carboxyaminoimidazole ribonucleotide mutase</fullName>
        <shortName evidence="3 4">N5-CAIR mutase</shortName>
        <ecNumber evidence="3 4">5.4.99.18</ecNumber>
    </recommendedName>
    <alternativeName>
        <fullName evidence="3">5-(carboxyamino)imidazole ribonucleotide mutase</fullName>
    </alternativeName>
</protein>
<name>A0A0P7ZAA0_9EURY</name>
<dbReference type="HAMAP" id="MF_01929">
    <property type="entry name" value="PurE_classI"/>
    <property type="match status" value="1"/>
</dbReference>
<dbReference type="PANTHER" id="PTHR23046">
    <property type="entry name" value="PHOSPHORIBOSYLAMINOIMIDAZOLE CARBOXYLASE CATALYTIC SUBUNIT"/>
    <property type="match status" value="1"/>
</dbReference>
<dbReference type="UniPathway" id="UPA00074">
    <property type="reaction ID" value="UER00943"/>
</dbReference>
<organism evidence="7 8">
    <name type="scientific">Candidatus Methanoperedens nitratireducens</name>
    <dbReference type="NCBI Taxonomy" id="1392998"/>
    <lineage>
        <taxon>Archaea</taxon>
        <taxon>Methanobacteriati</taxon>
        <taxon>Methanobacteriota</taxon>
        <taxon>Stenosarchaea group</taxon>
        <taxon>Methanomicrobia</taxon>
        <taxon>Methanosarcinales</taxon>
        <taxon>ANME-2 cluster</taxon>
        <taxon>Candidatus Methanoperedentaceae</taxon>
        <taxon>Candidatus Methanoperedens</taxon>
    </lineage>
</organism>
<comment type="catalytic activity">
    <reaction evidence="3 4">
        <text>5-carboxyamino-1-(5-phospho-D-ribosyl)imidazole + H(+) = 5-amino-1-(5-phospho-D-ribosyl)imidazole-4-carboxylate</text>
        <dbReference type="Rhea" id="RHEA:13193"/>
        <dbReference type="ChEBI" id="CHEBI:15378"/>
        <dbReference type="ChEBI" id="CHEBI:58730"/>
        <dbReference type="ChEBI" id="CHEBI:77657"/>
        <dbReference type="EC" id="5.4.99.18"/>
    </reaction>
</comment>
<feature type="binding site" evidence="3 5">
    <location>
        <position position="13"/>
    </location>
    <ligand>
        <name>substrate</name>
    </ligand>
</feature>
<dbReference type="Gene3D" id="3.40.50.1970">
    <property type="match status" value="1"/>
</dbReference>
<evidence type="ECO:0000256" key="5">
    <source>
        <dbReference type="PIRSR" id="PIRSR001338-1"/>
    </source>
</evidence>
<gene>
    <name evidence="3" type="primary">purE</name>
    <name evidence="7" type="ORF">MPEBLZ_04041</name>
</gene>
<feature type="binding site" evidence="3 5">
    <location>
        <position position="40"/>
    </location>
    <ligand>
        <name>substrate</name>
    </ligand>
</feature>
<keyword evidence="1 3" id="KW-0658">Purine biosynthesis</keyword>
<accession>A0A0P7ZAA0</accession>
<evidence type="ECO:0000313" key="7">
    <source>
        <dbReference type="EMBL" id="KPQ41401.1"/>
    </source>
</evidence>
<dbReference type="PIRSF" id="PIRSF001338">
    <property type="entry name" value="AIR_carboxylase"/>
    <property type="match status" value="1"/>
</dbReference>
<dbReference type="EC" id="5.4.99.18" evidence="3 4"/>
<evidence type="ECO:0000256" key="4">
    <source>
        <dbReference type="PIRNR" id="PIRNR001338"/>
    </source>
</evidence>
<evidence type="ECO:0000259" key="6">
    <source>
        <dbReference type="SMART" id="SM01001"/>
    </source>
</evidence>
<comment type="pathway">
    <text evidence="3 4">Purine metabolism; IMP biosynthesis via de novo pathway; 5-amino-1-(5-phospho-D-ribosyl)imidazole-4-carboxylate from 5-amino-1-(5-phospho-D-ribosyl)imidazole (N5-CAIR route): step 2/2.</text>
</comment>
<evidence type="ECO:0000256" key="1">
    <source>
        <dbReference type="ARBA" id="ARBA00022755"/>
    </source>
</evidence>
<dbReference type="GO" id="GO:0006189">
    <property type="term" value="P:'de novo' IMP biosynthetic process"/>
    <property type="evidence" value="ECO:0007669"/>
    <property type="project" value="UniProtKB-UniRule"/>
</dbReference>
<dbReference type="SMART" id="SM01001">
    <property type="entry name" value="AIRC"/>
    <property type="match status" value="1"/>
</dbReference>
<comment type="function">
    <text evidence="3 4">Catalyzes the conversion of N5-carboxyaminoimidazole ribonucleotide (N5-CAIR) to 4-carboxy-5-aminoimidazole ribonucleotide (CAIR).</text>
</comment>
<dbReference type="Pfam" id="PF00731">
    <property type="entry name" value="AIRC"/>
    <property type="match status" value="1"/>
</dbReference>
<dbReference type="PANTHER" id="PTHR23046:SF2">
    <property type="entry name" value="PHOSPHORIBOSYLAMINOIMIDAZOLE CARBOXYLASE"/>
    <property type="match status" value="1"/>
</dbReference>
<dbReference type="PATRIC" id="fig|1719120.3.peg.4407"/>
<feature type="binding site" evidence="3 5">
    <location>
        <position position="10"/>
    </location>
    <ligand>
        <name>substrate</name>
    </ligand>
</feature>
<comment type="similarity">
    <text evidence="3">Belongs to the AIR carboxylase family. Class I subfamily.</text>
</comment>
<dbReference type="InterPro" id="IPR024694">
    <property type="entry name" value="PurE_prokaryotes"/>
</dbReference>
<comment type="caution">
    <text evidence="7">The sequence shown here is derived from an EMBL/GenBank/DDBJ whole genome shotgun (WGS) entry which is preliminary data.</text>
</comment>
<evidence type="ECO:0000256" key="3">
    <source>
        <dbReference type="HAMAP-Rule" id="MF_01929"/>
    </source>
</evidence>
<proteinExistence type="inferred from homology"/>
<dbReference type="InterPro" id="IPR033747">
    <property type="entry name" value="PurE_ClassI"/>
</dbReference>
<dbReference type="GO" id="GO:0034023">
    <property type="term" value="F:5-(carboxyamino)imidazole ribonucleotide mutase activity"/>
    <property type="evidence" value="ECO:0007669"/>
    <property type="project" value="UniProtKB-UniRule"/>
</dbReference>
<dbReference type="InterPro" id="IPR000031">
    <property type="entry name" value="PurE_dom"/>
</dbReference>